<name>A0A2W5M5H2_ANCNO</name>
<dbReference type="Pfam" id="PF00933">
    <property type="entry name" value="Glyco_hydro_3"/>
    <property type="match status" value="1"/>
</dbReference>
<reference evidence="7 8" key="1">
    <citation type="submission" date="2017-08" db="EMBL/GenBank/DDBJ databases">
        <title>Infants hospitalized years apart are colonized by the same room-sourced microbial strains.</title>
        <authorList>
            <person name="Brooks B."/>
            <person name="Olm M.R."/>
            <person name="Firek B.A."/>
            <person name="Baker R."/>
            <person name="Thomas B.C."/>
            <person name="Morowitz M.J."/>
            <person name="Banfield J.F."/>
        </authorList>
    </citation>
    <scope>NUCLEOTIDE SEQUENCE [LARGE SCALE GENOMIC DNA]</scope>
    <source>
        <strain evidence="7">S2_005_003_R2_43</strain>
    </source>
</reference>
<comment type="catalytic activity">
    <reaction evidence="1">
        <text>Hydrolysis of terminal non-reducing N-acetyl-D-hexosamine residues in N-acetyl-beta-D-hexosaminides.</text>
        <dbReference type="EC" id="3.2.1.52"/>
    </reaction>
</comment>
<evidence type="ECO:0000256" key="4">
    <source>
        <dbReference type="ARBA" id="ARBA00022801"/>
    </source>
</evidence>
<dbReference type="InterPro" id="IPR001764">
    <property type="entry name" value="Glyco_hydro_3_N"/>
</dbReference>
<dbReference type="GO" id="GO:0009254">
    <property type="term" value="P:peptidoglycan turnover"/>
    <property type="evidence" value="ECO:0007669"/>
    <property type="project" value="TreeGrafter"/>
</dbReference>
<dbReference type="SUPFAM" id="SSF51445">
    <property type="entry name" value="(Trans)glycosidases"/>
    <property type="match status" value="1"/>
</dbReference>
<comment type="caution">
    <text evidence="7">The sequence shown here is derived from an EMBL/GenBank/DDBJ whole genome shotgun (WGS) entry which is preliminary data.</text>
</comment>
<dbReference type="Gene3D" id="3.20.20.300">
    <property type="entry name" value="Glycoside hydrolase, family 3, N-terminal domain"/>
    <property type="match status" value="1"/>
</dbReference>
<accession>A0A2W5M5H2</accession>
<sequence>MTTGAFTVGCSGPELTSDERAYLRDADPWGLILFGRNVVSLDQIARLTGAFRDCVGRADAPVLIDQEGGRVQRIRPPLSHSHPPANRYGALYEADPEAALAAARLGAELLAAELAAVGVTVDCLPVIDVPADGLTDAIGDRVYGRDAASVAALGRAVIEGCLAQGVLPVIKHMPGHGRATVDSHYELPRVSASRETLDASDFEAFRLVADAPLGMSAHVVFEAIDPERPATLSPVVISQIIRGHIGFDGLLMTDDLSMKALKGSVGASAAAAIAAGCDIALHCNGDMGEMIEVAAAAPRLEGRSAERAERALALLKRPAGVDLAALAAERDRLLAGAVA</sequence>
<evidence type="ECO:0000256" key="3">
    <source>
        <dbReference type="ARBA" id="ARBA00012663"/>
    </source>
</evidence>
<evidence type="ECO:0000259" key="6">
    <source>
        <dbReference type="Pfam" id="PF00933"/>
    </source>
</evidence>
<evidence type="ECO:0000313" key="8">
    <source>
        <dbReference type="Proteomes" id="UP000249577"/>
    </source>
</evidence>
<dbReference type="NCBIfam" id="NF003740">
    <property type="entry name" value="PRK05337.1"/>
    <property type="match status" value="1"/>
</dbReference>
<dbReference type="GO" id="GO:0005975">
    <property type="term" value="P:carbohydrate metabolic process"/>
    <property type="evidence" value="ECO:0007669"/>
    <property type="project" value="InterPro"/>
</dbReference>
<proteinExistence type="inferred from homology"/>
<evidence type="ECO:0000313" key="7">
    <source>
        <dbReference type="EMBL" id="PZQ14997.1"/>
    </source>
</evidence>
<evidence type="ECO:0000256" key="2">
    <source>
        <dbReference type="ARBA" id="ARBA00005336"/>
    </source>
</evidence>
<dbReference type="GO" id="GO:0004563">
    <property type="term" value="F:beta-N-acetylhexosaminidase activity"/>
    <property type="evidence" value="ECO:0007669"/>
    <property type="project" value="UniProtKB-EC"/>
</dbReference>
<dbReference type="EMBL" id="QFPN01000005">
    <property type="protein sequence ID" value="PZQ14997.1"/>
    <property type="molecule type" value="Genomic_DNA"/>
</dbReference>
<evidence type="ECO:0000256" key="5">
    <source>
        <dbReference type="ARBA" id="ARBA00023295"/>
    </source>
</evidence>
<comment type="similarity">
    <text evidence="2">Belongs to the glycosyl hydrolase 3 family.</text>
</comment>
<evidence type="ECO:0000256" key="1">
    <source>
        <dbReference type="ARBA" id="ARBA00001231"/>
    </source>
</evidence>
<dbReference type="InterPro" id="IPR036962">
    <property type="entry name" value="Glyco_hydro_3_N_sf"/>
</dbReference>
<dbReference type="EC" id="3.2.1.52" evidence="3"/>
<dbReference type="Proteomes" id="UP000249577">
    <property type="component" value="Unassembled WGS sequence"/>
</dbReference>
<dbReference type="InterPro" id="IPR050226">
    <property type="entry name" value="NagZ_Beta-hexosaminidase"/>
</dbReference>
<dbReference type="PANTHER" id="PTHR30480">
    <property type="entry name" value="BETA-HEXOSAMINIDASE-RELATED"/>
    <property type="match status" value="1"/>
</dbReference>
<feature type="domain" description="Glycoside hydrolase family 3 N-terminal" evidence="6">
    <location>
        <begin position="18"/>
        <end position="296"/>
    </location>
</feature>
<keyword evidence="5" id="KW-0326">Glycosidase</keyword>
<dbReference type="PANTHER" id="PTHR30480:SF13">
    <property type="entry name" value="BETA-HEXOSAMINIDASE"/>
    <property type="match status" value="1"/>
</dbReference>
<dbReference type="InterPro" id="IPR017853">
    <property type="entry name" value="GH"/>
</dbReference>
<gene>
    <name evidence="7" type="ORF">DI565_11215</name>
</gene>
<dbReference type="AlphaFoldDB" id="A0A2W5M5H2"/>
<organism evidence="7 8">
    <name type="scientific">Ancylobacter novellus</name>
    <name type="common">Thiobacillus novellus</name>
    <dbReference type="NCBI Taxonomy" id="921"/>
    <lineage>
        <taxon>Bacteria</taxon>
        <taxon>Pseudomonadati</taxon>
        <taxon>Pseudomonadota</taxon>
        <taxon>Alphaproteobacteria</taxon>
        <taxon>Hyphomicrobiales</taxon>
        <taxon>Xanthobacteraceae</taxon>
        <taxon>Ancylobacter</taxon>
    </lineage>
</organism>
<protein>
    <recommendedName>
        <fullName evidence="3">beta-N-acetylhexosaminidase</fullName>
        <ecNumber evidence="3">3.2.1.52</ecNumber>
    </recommendedName>
</protein>
<keyword evidence="4" id="KW-0378">Hydrolase</keyword>